<reference evidence="1" key="2">
    <citation type="journal article" date="2022" name="New Phytol.">
        <title>Evolutionary transition to the ectomycorrhizal habit in the genomes of a hyperdiverse lineage of mushroom-forming fungi.</title>
        <authorList>
            <person name="Looney B."/>
            <person name="Miyauchi S."/>
            <person name="Morin E."/>
            <person name="Drula E."/>
            <person name="Courty P.E."/>
            <person name="Kohler A."/>
            <person name="Kuo A."/>
            <person name="LaButti K."/>
            <person name="Pangilinan J."/>
            <person name="Lipzen A."/>
            <person name="Riley R."/>
            <person name="Andreopoulos W."/>
            <person name="He G."/>
            <person name="Johnson J."/>
            <person name="Nolan M."/>
            <person name="Tritt A."/>
            <person name="Barry K.W."/>
            <person name="Grigoriev I.V."/>
            <person name="Nagy L.G."/>
            <person name="Hibbett D."/>
            <person name="Henrissat B."/>
            <person name="Matheny P.B."/>
            <person name="Labbe J."/>
            <person name="Martin F.M."/>
        </authorList>
    </citation>
    <scope>NUCLEOTIDE SEQUENCE</scope>
    <source>
        <strain evidence="1">FP105234-sp</strain>
    </source>
</reference>
<organism evidence="1 2">
    <name type="scientific">Auriscalpium vulgare</name>
    <dbReference type="NCBI Taxonomy" id="40419"/>
    <lineage>
        <taxon>Eukaryota</taxon>
        <taxon>Fungi</taxon>
        <taxon>Dikarya</taxon>
        <taxon>Basidiomycota</taxon>
        <taxon>Agaricomycotina</taxon>
        <taxon>Agaricomycetes</taxon>
        <taxon>Russulales</taxon>
        <taxon>Auriscalpiaceae</taxon>
        <taxon>Auriscalpium</taxon>
    </lineage>
</organism>
<comment type="caution">
    <text evidence="1">The sequence shown here is derived from an EMBL/GenBank/DDBJ whole genome shotgun (WGS) entry which is preliminary data.</text>
</comment>
<dbReference type="EMBL" id="MU276003">
    <property type="protein sequence ID" value="KAI0043821.1"/>
    <property type="molecule type" value="Genomic_DNA"/>
</dbReference>
<evidence type="ECO:0000313" key="2">
    <source>
        <dbReference type="Proteomes" id="UP000814033"/>
    </source>
</evidence>
<proteinExistence type="predicted"/>
<name>A0ACB8RJD9_9AGAM</name>
<keyword evidence="2" id="KW-1185">Reference proteome</keyword>
<evidence type="ECO:0000313" key="1">
    <source>
        <dbReference type="EMBL" id="KAI0043821.1"/>
    </source>
</evidence>
<gene>
    <name evidence="1" type="ORF">FA95DRAFT_1562902</name>
</gene>
<accession>A0ACB8RJD9</accession>
<dbReference type="Proteomes" id="UP000814033">
    <property type="component" value="Unassembled WGS sequence"/>
</dbReference>
<protein>
    <submittedName>
        <fullName evidence="1">Uncharacterized protein</fullName>
    </submittedName>
</protein>
<reference evidence="1" key="1">
    <citation type="submission" date="2021-02" db="EMBL/GenBank/DDBJ databases">
        <authorList>
            <consortium name="DOE Joint Genome Institute"/>
            <person name="Ahrendt S."/>
            <person name="Looney B.P."/>
            <person name="Miyauchi S."/>
            <person name="Morin E."/>
            <person name="Drula E."/>
            <person name="Courty P.E."/>
            <person name="Chicoki N."/>
            <person name="Fauchery L."/>
            <person name="Kohler A."/>
            <person name="Kuo A."/>
            <person name="Labutti K."/>
            <person name="Pangilinan J."/>
            <person name="Lipzen A."/>
            <person name="Riley R."/>
            <person name="Andreopoulos W."/>
            <person name="He G."/>
            <person name="Johnson J."/>
            <person name="Barry K.W."/>
            <person name="Grigoriev I.V."/>
            <person name="Nagy L."/>
            <person name="Hibbett D."/>
            <person name="Henrissat B."/>
            <person name="Matheny P.B."/>
            <person name="Labbe J."/>
            <person name="Martin F."/>
        </authorList>
    </citation>
    <scope>NUCLEOTIDE SEQUENCE</scope>
    <source>
        <strain evidence="1">FP105234-sp</strain>
    </source>
</reference>
<sequence>MDRPSAEPGFTTHSDDLEGDLIERTLRPPPGFMSLRFKGDPVETHTSHEELVKTDVMRGGSSTAALSTTTSDPAGGALNQKRGIRPKGASSTGASSTNTADTAVSALAKKRAPDAANLAPLRQKRQKQTFAGSGSAPRQAATAHAVEDPPDIVMDNVPEYEKGPVPNEDYHTDPFLEGYDRSLLHRWRAGTLSWQQPRNFEKETRGQEESRIDLLQWAEAEFQEWDTWDRLDRLKSEAAGTFQEFVCHLDDLLKAPQPDGT</sequence>